<dbReference type="GO" id="GO:0005829">
    <property type="term" value="C:cytosol"/>
    <property type="evidence" value="ECO:0007669"/>
    <property type="project" value="TreeGrafter"/>
</dbReference>
<gene>
    <name evidence="1" type="ORF">SAMN05421767_1338</name>
</gene>
<evidence type="ECO:0000313" key="2">
    <source>
        <dbReference type="Proteomes" id="UP000198556"/>
    </source>
</evidence>
<dbReference type="InterPro" id="IPR036412">
    <property type="entry name" value="HAD-like_sf"/>
</dbReference>
<dbReference type="AlphaFoldDB" id="A0A1H9N0Z8"/>
<keyword evidence="2" id="KW-1185">Reference proteome</keyword>
<dbReference type="SFLD" id="SFLDG01140">
    <property type="entry name" value="C2.B:_Phosphomannomutase_and_P"/>
    <property type="match status" value="1"/>
</dbReference>
<dbReference type="GO" id="GO:0016791">
    <property type="term" value="F:phosphatase activity"/>
    <property type="evidence" value="ECO:0007669"/>
    <property type="project" value="TreeGrafter"/>
</dbReference>
<dbReference type="Pfam" id="PF08282">
    <property type="entry name" value="Hydrolase_3"/>
    <property type="match status" value="1"/>
</dbReference>
<sequence>MSIKLIATDMDQTVLRSDKTYDSKRLEQVINQLHQKGVVFVVASGNSHEFLQQYLKSMQIEDVYIAGDNGNYLAKSEKVEHIFSIPRTTAKEIVSYIESLPERDCLISTTKTAYTLVKEQKVIDEFLRYNSEMNLITDLAEIPSDEEILKIAVLSFLGLEQNKQLAHELKTTYSGVTSVTSADEWVDVYHKDGGKGAAVTYLQHKYHISPEETIAFGDSLNDLPMMQAVIHSVAMSNADDALKAHCRYQIGSNEEQAVITTLEQLLKEELSVDFLR</sequence>
<dbReference type="RefSeq" id="WP_089747336.1">
    <property type="nucleotide sequence ID" value="NZ_FOGF01000033.1"/>
</dbReference>
<dbReference type="InterPro" id="IPR000150">
    <property type="entry name" value="Cof"/>
</dbReference>
<dbReference type="Gene3D" id="3.30.1240.10">
    <property type="match status" value="1"/>
</dbReference>
<name>A0A1H9N0Z8_9LACT</name>
<dbReference type="NCBIfam" id="TIGR00099">
    <property type="entry name" value="Cof-subfamily"/>
    <property type="match status" value="1"/>
</dbReference>
<evidence type="ECO:0000313" key="1">
    <source>
        <dbReference type="EMBL" id="SER29656.1"/>
    </source>
</evidence>
<proteinExistence type="predicted"/>
<dbReference type="NCBIfam" id="TIGR01484">
    <property type="entry name" value="HAD-SF-IIB"/>
    <property type="match status" value="1"/>
</dbReference>
<dbReference type="PROSITE" id="PS01229">
    <property type="entry name" value="COF_2"/>
    <property type="match status" value="1"/>
</dbReference>
<dbReference type="OrthoDB" id="9814970at2"/>
<evidence type="ECO:0008006" key="3">
    <source>
        <dbReference type="Google" id="ProtNLM"/>
    </source>
</evidence>
<dbReference type="STRING" id="137733.SAMN05421767_1338"/>
<dbReference type="PANTHER" id="PTHR10000">
    <property type="entry name" value="PHOSPHOSERINE PHOSPHATASE"/>
    <property type="match status" value="1"/>
</dbReference>
<dbReference type="InterPro" id="IPR023214">
    <property type="entry name" value="HAD_sf"/>
</dbReference>
<dbReference type="GO" id="GO:0000287">
    <property type="term" value="F:magnesium ion binding"/>
    <property type="evidence" value="ECO:0007669"/>
    <property type="project" value="TreeGrafter"/>
</dbReference>
<dbReference type="Proteomes" id="UP000198556">
    <property type="component" value="Unassembled WGS sequence"/>
</dbReference>
<dbReference type="SFLD" id="SFLDS00003">
    <property type="entry name" value="Haloacid_Dehalogenase"/>
    <property type="match status" value="1"/>
</dbReference>
<dbReference type="InterPro" id="IPR006379">
    <property type="entry name" value="HAD-SF_hydro_IIB"/>
</dbReference>
<accession>A0A1H9N0Z8</accession>
<reference evidence="1 2" key="1">
    <citation type="submission" date="2016-10" db="EMBL/GenBank/DDBJ databases">
        <authorList>
            <person name="de Groot N.N."/>
        </authorList>
    </citation>
    <scope>NUCLEOTIDE SEQUENCE [LARGE SCALE GENOMIC DNA]</scope>
    <source>
        <strain evidence="1 2">DSM 15827</strain>
    </source>
</reference>
<organism evidence="1 2">
    <name type="scientific">Granulicatella balaenopterae</name>
    <dbReference type="NCBI Taxonomy" id="137733"/>
    <lineage>
        <taxon>Bacteria</taxon>
        <taxon>Bacillati</taxon>
        <taxon>Bacillota</taxon>
        <taxon>Bacilli</taxon>
        <taxon>Lactobacillales</taxon>
        <taxon>Carnobacteriaceae</taxon>
        <taxon>Granulicatella</taxon>
    </lineage>
</organism>
<protein>
    <recommendedName>
        <fullName evidence="3">Cof subfamily of IIB subfamily of haloacid dehalogenase superfamily/HAD-superfamily hydrolase, subfamily IIB</fullName>
    </recommendedName>
</protein>
<dbReference type="Gene3D" id="3.40.50.1000">
    <property type="entry name" value="HAD superfamily/HAD-like"/>
    <property type="match status" value="1"/>
</dbReference>
<dbReference type="EMBL" id="FOGF01000033">
    <property type="protein sequence ID" value="SER29656.1"/>
    <property type="molecule type" value="Genomic_DNA"/>
</dbReference>
<dbReference type="PANTHER" id="PTHR10000:SF53">
    <property type="entry name" value="5-AMINO-6-(5-PHOSPHO-D-RIBITYLAMINO)URACIL PHOSPHATASE YBJI-RELATED"/>
    <property type="match status" value="1"/>
</dbReference>
<dbReference type="SUPFAM" id="SSF56784">
    <property type="entry name" value="HAD-like"/>
    <property type="match status" value="1"/>
</dbReference>